<proteinExistence type="predicted"/>
<protein>
    <submittedName>
        <fullName evidence="2">Uncharacterized protein</fullName>
    </submittedName>
</protein>
<accession>A0A561VLW5</accession>
<feature type="transmembrane region" description="Helical" evidence="1">
    <location>
        <begin position="12"/>
        <end position="29"/>
    </location>
</feature>
<feature type="transmembrane region" description="Helical" evidence="1">
    <location>
        <begin position="158"/>
        <end position="179"/>
    </location>
</feature>
<dbReference type="RefSeq" id="WP_122978825.1">
    <property type="nucleotide sequence ID" value="NZ_BOMX01000095.1"/>
</dbReference>
<evidence type="ECO:0000313" key="3">
    <source>
        <dbReference type="Proteomes" id="UP000320239"/>
    </source>
</evidence>
<dbReference type="EMBL" id="VIWY01000005">
    <property type="protein sequence ID" value="TWG12615.1"/>
    <property type="molecule type" value="Genomic_DNA"/>
</dbReference>
<name>A0A561VLW5_ACTTI</name>
<dbReference type="AlphaFoldDB" id="A0A561VLW5"/>
<evidence type="ECO:0000313" key="2">
    <source>
        <dbReference type="EMBL" id="TWG12615.1"/>
    </source>
</evidence>
<keyword evidence="1" id="KW-1133">Transmembrane helix</keyword>
<dbReference type="Proteomes" id="UP000320239">
    <property type="component" value="Unassembled WGS sequence"/>
</dbReference>
<feature type="transmembrane region" description="Helical" evidence="1">
    <location>
        <begin position="134"/>
        <end position="152"/>
    </location>
</feature>
<gene>
    <name evidence="2" type="ORF">FHX34_105482</name>
</gene>
<organism evidence="2 3">
    <name type="scientific">Actinoplanes teichomyceticus</name>
    <dbReference type="NCBI Taxonomy" id="1867"/>
    <lineage>
        <taxon>Bacteria</taxon>
        <taxon>Bacillati</taxon>
        <taxon>Actinomycetota</taxon>
        <taxon>Actinomycetes</taxon>
        <taxon>Micromonosporales</taxon>
        <taxon>Micromonosporaceae</taxon>
        <taxon>Actinoplanes</taxon>
    </lineage>
</organism>
<keyword evidence="3" id="KW-1185">Reference proteome</keyword>
<comment type="caution">
    <text evidence="2">The sequence shown here is derived from an EMBL/GenBank/DDBJ whole genome shotgun (WGS) entry which is preliminary data.</text>
</comment>
<reference evidence="2 3" key="1">
    <citation type="submission" date="2019-06" db="EMBL/GenBank/DDBJ databases">
        <title>Sequencing the genomes of 1000 actinobacteria strains.</title>
        <authorList>
            <person name="Klenk H.-P."/>
        </authorList>
    </citation>
    <scope>NUCLEOTIDE SEQUENCE [LARGE SCALE GENOMIC DNA]</scope>
    <source>
        <strain evidence="2 3">DSM 43866</strain>
    </source>
</reference>
<evidence type="ECO:0000256" key="1">
    <source>
        <dbReference type="SAM" id="Phobius"/>
    </source>
</evidence>
<feature type="transmembrane region" description="Helical" evidence="1">
    <location>
        <begin position="80"/>
        <end position="102"/>
    </location>
</feature>
<feature type="transmembrane region" description="Helical" evidence="1">
    <location>
        <begin position="41"/>
        <end position="59"/>
    </location>
</feature>
<keyword evidence="1" id="KW-0472">Membrane</keyword>
<feature type="transmembrane region" description="Helical" evidence="1">
    <location>
        <begin position="108"/>
        <end position="127"/>
    </location>
</feature>
<sequence>MTETRKDERPAGLAIGSMIALAFGTVFVVVNSGELPEPWPVSIRVAGVLVAVGLAAWLLRVTRSGVATRQTGAGFGDRRYWYVVAAEVIVLFAGLNVITRVLHAPEAAVGWVAVVVGLHFNALAWAWRMPLFHRLGAVMTALGVAGFVAYALNASAATIGLIAGVGSGVALFVTVAVALRDVRRG</sequence>
<dbReference type="OrthoDB" id="4955088at2"/>
<keyword evidence="1" id="KW-0812">Transmembrane</keyword>